<accession>A0AAD7SL60</accession>
<proteinExistence type="predicted"/>
<keyword evidence="3" id="KW-1185">Reference proteome</keyword>
<dbReference type="Proteomes" id="UP001221898">
    <property type="component" value="Unassembled WGS sequence"/>
</dbReference>
<evidence type="ECO:0000256" key="1">
    <source>
        <dbReference type="SAM" id="MobiDB-lite"/>
    </source>
</evidence>
<dbReference type="AlphaFoldDB" id="A0AAD7SL60"/>
<evidence type="ECO:0000313" key="3">
    <source>
        <dbReference type="Proteomes" id="UP001221898"/>
    </source>
</evidence>
<sequence>MQSAMAVIDSGVEVVLCGHNGAQCYQETRILYSQCRCCGENKKDLADQSGSKREGTEEEEETAPRPAAMPFQRKKGGNATAPIRECVSARPFIPRKPSSLVLMVP</sequence>
<protein>
    <submittedName>
        <fullName evidence="2">Uncharacterized protein</fullName>
    </submittedName>
</protein>
<comment type="caution">
    <text evidence="2">The sequence shown here is derived from an EMBL/GenBank/DDBJ whole genome shotgun (WGS) entry which is preliminary data.</text>
</comment>
<reference evidence="2" key="1">
    <citation type="journal article" date="2023" name="Science">
        <title>Genome structures resolve the early diversification of teleost fishes.</title>
        <authorList>
            <person name="Parey E."/>
            <person name="Louis A."/>
            <person name="Montfort J."/>
            <person name="Bouchez O."/>
            <person name="Roques C."/>
            <person name="Iampietro C."/>
            <person name="Lluch J."/>
            <person name="Castinel A."/>
            <person name="Donnadieu C."/>
            <person name="Desvignes T."/>
            <person name="Floi Bucao C."/>
            <person name="Jouanno E."/>
            <person name="Wen M."/>
            <person name="Mejri S."/>
            <person name="Dirks R."/>
            <person name="Jansen H."/>
            <person name="Henkel C."/>
            <person name="Chen W.J."/>
            <person name="Zahm M."/>
            <person name="Cabau C."/>
            <person name="Klopp C."/>
            <person name="Thompson A.W."/>
            <person name="Robinson-Rechavi M."/>
            <person name="Braasch I."/>
            <person name="Lecointre G."/>
            <person name="Bobe J."/>
            <person name="Postlethwait J.H."/>
            <person name="Berthelot C."/>
            <person name="Roest Crollius H."/>
            <person name="Guiguen Y."/>
        </authorList>
    </citation>
    <scope>NUCLEOTIDE SEQUENCE</scope>
    <source>
        <strain evidence="2">NC1722</strain>
    </source>
</reference>
<feature type="region of interest" description="Disordered" evidence="1">
    <location>
        <begin position="42"/>
        <end position="80"/>
    </location>
</feature>
<gene>
    <name evidence="2" type="ORF">AAFF_G00340560</name>
</gene>
<organism evidence="2 3">
    <name type="scientific">Aldrovandia affinis</name>
    <dbReference type="NCBI Taxonomy" id="143900"/>
    <lineage>
        <taxon>Eukaryota</taxon>
        <taxon>Metazoa</taxon>
        <taxon>Chordata</taxon>
        <taxon>Craniata</taxon>
        <taxon>Vertebrata</taxon>
        <taxon>Euteleostomi</taxon>
        <taxon>Actinopterygii</taxon>
        <taxon>Neopterygii</taxon>
        <taxon>Teleostei</taxon>
        <taxon>Notacanthiformes</taxon>
        <taxon>Halosauridae</taxon>
        <taxon>Aldrovandia</taxon>
    </lineage>
</organism>
<dbReference type="EMBL" id="JAINUG010000054">
    <property type="protein sequence ID" value="KAJ8404283.1"/>
    <property type="molecule type" value="Genomic_DNA"/>
</dbReference>
<evidence type="ECO:0000313" key="2">
    <source>
        <dbReference type="EMBL" id="KAJ8404283.1"/>
    </source>
</evidence>
<name>A0AAD7SL60_9TELE</name>
<feature type="compositionally biased region" description="Basic and acidic residues" evidence="1">
    <location>
        <begin position="42"/>
        <end position="55"/>
    </location>
</feature>